<evidence type="ECO:0000313" key="3">
    <source>
        <dbReference type="EMBL" id="GHO59025.1"/>
    </source>
</evidence>
<sequence length="357" mass="39494">MYQQPKSRLTGIQKIAVLRANALGDFIFILPALEALRSSYPEAEIVLLAKKWHQAFWRDRPGPVDRVVVVPPCAGVGEKETFQNDQEELERFFQAMRDEHFDLAIQLHGGGRYSNPFTHSLGARTTLGLKTTDAVALDRWVPYVYFQHEILRYLEVVSLVGATTTQLEPRVYVVSEDLQEAERAVPEQKKPLVILHPGAGDPRRRWAAECFAKVGDHLAALGMQVVVIGTGSEKATVESVLASMHTEALNLYERLSLGGLAALFSRCRLVVSNDSGPVHLARAVGASTVGIYWCMNLVNAGPITSTGHRTCTSFQMHCPVCGKDCTLEECEHQESFVNTVTLEEVLSAIHELLEQAC</sequence>
<dbReference type="InterPro" id="IPR051199">
    <property type="entry name" value="LPS_LOS_Heptosyltrfase"/>
</dbReference>
<dbReference type="RefSeq" id="WP_201375246.1">
    <property type="nucleotide sequence ID" value="NZ_BNJG01000003.1"/>
</dbReference>
<gene>
    <name evidence="3" type="ORF">KSB_75000</name>
</gene>
<dbReference type="Proteomes" id="UP000654345">
    <property type="component" value="Unassembled WGS sequence"/>
</dbReference>
<keyword evidence="2" id="KW-0808">Transferase</keyword>
<dbReference type="PANTHER" id="PTHR30160:SF1">
    <property type="entry name" value="LIPOPOLYSACCHARIDE 1,2-N-ACETYLGLUCOSAMINETRANSFERASE-RELATED"/>
    <property type="match status" value="1"/>
</dbReference>
<reference evidence="3 4" key="1">
    <citation type="journal article" date="2021" name="Int. J. Syst. Evol. Microbiol.">
        <title>Reticulibacter mediterranei gen. nov., sp. nov., within the new family Reticulibacteraceae fam. nov., and Ktedonospora formicarum gen. nov., sp. nov., Ktedonobacter robiniae sp. nov., Dictyobacter formicarum sp. nov. and Dictyobacter arantiisoli sp. nov., belonging to the class Ktedonobacteria.</title>
        <authorList>
            <person name="Yabe S."/>
            <person name="Zheng Y."/>
            <person name="Wang C.M."/>
            <person name="Sakai Y."/>
            <person name="Abe K."/>
            <person name="Yokota A."/>
            <person name="Donadio S."/>
            <person name="Cavaletti L."/>
            <person name="Monciardini P."/>
        </authorList>
    </citation>
    <scope>NUCLEOTIDE SEQUENCE [LARGE SCALE GENOMIC DNA]</scope>
    <source>
        <strain evidence="3 4">SOSP1-30</strain>
    </source>
</reference>
<keyword evidence="1" id="KW-0328">Glycosyltransferase</keyword>
<protein>
    <submittedName>
        <fullName evidence="3">LPS biosynthesis-related glycosyltransferase</fullName>
    </submittedName>
</protein>
<dbReference type="InterPro" id="IPR002201">
    <property type="entry name" value="Glyco_trans_9"/>
</dbReference>
<accession>A0ABQ3V2A9</accession>
<dbReference type="CDD" id="cd03789">
    <property type="entry name" value="GT9_LPS_heptosyltransferase"/>
    <property type="match status" value="1"/>
</dbReference>
<dbReference type="Gene3D" id="3.40.50.2000">
    <property type="entry name" value="Glycogen Phosphorylase B"/>
    <property type="match status" value="2"/>
</dbReference>
<dbReference type="SUPFAM" id="SSF53756">
    <property type="entry name" value="UDP-Glycosyltransferase/glycogen phosphorylase"/>
    <property type="match status" value="1"/>
</dbReference>
<dbReference type="PANTHER" id="PTHR30160">
    <property type="entry name" value="TETRAACYLDISACCHARIDE 4'-KINASE-RELATED"/>
    <property type="match status" value="1"/>
</dbReference>
<evidence type="ECO:0000256" key="1">
    <source>
        <dbReference type="ARBA" id="ARBA00022676"/>
    </source>
</evidence>
<name>A0ABQ3V2A9_9CHLR</name>
<comment type="caution">
    <text evidence="3">The sequence shown here is derived from an EMBL/GenBank/DDBJ whole genome shotgun (WGS) entry which is preliminary data.</text>
</comment>
<evidence type="ECO:0000313" key="4">
    <source>
        <dbReference type="Proteomes" id="UP000654345"/>
    </source>
</evidence>
<evidence type="ECO:0000256" key="2">
    <source>
        <dbReference type="ARBA" id="ARBA00022679"/>
    </source>
</evidence>
<organism evidence="3 4">
    <name type="scientific">Ktedonobacter robiniae</name>
    <dbReference type="NCBI Taxonomy" id="2778365"/>
    <lineage>
        <taxon>Bacteria</taxon>
        <taxon>Bacillati</taxon>
        <taxon>Chloroflexota</taxon>
        <taxon>Ktedonobacteria</taxon>
        <taxon>Ktedonobacterales</taxon>
        <taxon>Ktedonobacteraceae</taxon>
        <taxon>Ktedonobacter</taxon>
    </lineage>
</organism>
<proteinExistence type="predicted"/>
<keyword evidence="4" id="KW-1185">Reference proteome</keyword>
<dbReference type="Pfam" id="PF01075">
    <property type="entry name" value="Glyco_transf_9"/>
    <property type="match status" value="1"/>
</dbReference>
<dbReference type="EMBL" id="BNJG01000003">
    <property type="protein sequence ID" value="GHO59025.1"/>
    <property type="molecule type" value="Genomic_DNA"/>
</dbReference>